<evidence type="ECO:0000313" key="8">
    <source>
        <dbReference type="EMBL" id="CAI8016407.1"/>
    </source>
</evidence>
<comment type="caution">
    <text evidence="8">The sequence shown here is derived from an EMBL/GenBank/DDBJ whole genome shotgun (WGS) entry which is preliminary data.</text>
</comment>
<dbReference type="InterPro" id="IPR057282">
    <property type="entry name" value="RETREG1-3-like_RHD"/>
</dbReference>
<dbReference type="GO" id="GO:0005783">
    <property type="term" value="C:endoplasmic reticulum"/>
    <property type="evidence" value="ECO:0007669"/>
    <property type="project" value="UniProtKB-ARBA"/>
</dbReference>
<keyword evidence="9" id="KW-1185">Reference proteome</keyword>
<feature type="compositionally biased region" description="Basic and acidic residues" evidence="5">
    <location>
        <begin position="1"/>
        <end position="16"/>
    </location>
</feature>
<evidence type="ECO:0000256" key="5">
    <source>
        <dbReference type="SAM" id="MobiDB-lite"/>
    </source>
</evidence>
<comment type="subcellular location">
    <subcellularLocation>
        <location evidence="1">Membrane</location>
        <topology evidence="1">Multi-pass membrane protein</topology>
    </subcellularLocation>
</comment>
<feature type="domain" description="RETREG1-3/ARL6IP-like N-terminal reticulon-homology" evidence="7">
    <location>
        <begin position="171"/>
        <end position="252"/>
    </location>
</feature>
<keyword evidence="2 6" id="KW-0812">Transmembrane</keyword>
<dbReference type="AlphaFoldDB" id="A0AA35WJT9"/>
<feature type="region of interest" description="Disordered" evidence="5">
    <location>
        <begin position="109"/>
        <end position="139"/>
    </location>
</feature>
<evidence type="ECO:0000256" key="4">
    <source>
        <dbReference type="ARBA" id="ARBA00023136"/>
    </source>
</evidence>
<name>A0AA35WJT9_GEOBA</name>
<dbReference type="PANTHER" id="PTHR20952">
    <property type="entry name" value="ADP-RIBOSYLATION-LIKE FACTOR 6-INTERACTING PROTEIN"/>
    <property type="match status" value="1"/>
</dbReference>
<evidence type="ECO:0000313" key="9">
    <source>
        <dbReference type="Proteomes" id="UP001174909"/>
    </source>
</evidence>
<dbReference type="Pfam" id="PF24456">
    <property type="entry name" value="RHD_RETREG1-3"/>
    <property type="match status" value="2"/>
</dbReference>
<evidence type="ECO:0000256" key="3">
    <source>
        <dbReference type="ARBA" id="ARBA00022989"/>
    </source>
</evidence>
<feature type="region of interest" description="Disordered" evidence="5">
    <location>
        <begin position="1"/>
        <end position="21"/>
    </location>
</feature>
<dbReference type="PANTHER" id="PTHR20952:SF0">
    <property type="entry name" value="ADP-RIBOSYLATION FACTOR-LIKE PROTEIN 6-INTERACTING PROTEIN 1"/>
    <property type="match status" value="1"/>
</dbReference>
<sequence>MRRRSDPSASPREDRPPQQPESDLAFTQRKLEGNYISLYERLDQWRSAIQAGQEVLVWRRPVHTAVLYLAVHTIFYHFATAKGGFLTQVSTLLFWVLIGDAIWRAATRDGQGPAGNNPQHNNSRSVGSRGRRERREAGRTREMGGVVAFERALLLSNEERSCQPFVPFEVVCLTLAKLWMWIDNIWLALRHWSINDPLMFSVSLAVPGLTLAVVGRYISTIVLLYVLVMGMIVWPYVSYHDLIQKTSTLISTHFPILVQRAVALWQFVKKLLV</sequence>
<dbReference type="EMBL" id="CASHTH010001528">
    <property type="protein sequence ID" value="CAI8016407.1"/>
    <property type="molecule type" value="Genomic_DNA"/>
</dbReference>
<evidence type="ECO:0000256" key="1">
    <source>
        <dbReference type="ARBA" id="ARBA00004141"/>
    </source>
</evidence>
<feature type="domain" description="RETREG1-3/ARL6IP-like N-terminal reticulon-homology" evidence="7">
    <location>
        <begin position="45"/>
        <end position="103"/>
    </location>
</feature>
<dbReference type="Proteomes" id="UP001174909">
    <property type="component" value="Unassembled WGS sequence"/>
</dbReference>
<evidence type="ECO:0000256" key="6">
    <source>
        <dbReference type="SAM" id="Phobius"/>
    </source>
</evidence>
<keyword evidence="3 6" id="KW-1133">Transmembrane helix</keyword>
<dbReference type="GO" id="GO:0016020">
    <property type="term" value="C:membrane"/>
    <property type="evidence" value="ECO:0007669"/>
    <property type="project" value="UniProtKB-SubCell"/>
</dbReference>
<reference evidence="8" key="1">
    <citation type="submission" date="2023-03" db="EMBL/GenBank/DDBJ databases">
        <authorList>
            <person name="Steffen K."/>
            <person name="Cardenas P."/>
        </authorList>
    </citation>
    <scope>NUCLEOTIDE SEQUENCE</scope>
</reference>
<evidence type="ECO:0000256" key="2">
    <source>
        <dbReference type="ARBA" id="ARBA00022692"/>
    </source>
</evidence>
<organism evidence="8 9">
    <name type="scientific">Geodia barretti</name>
    <name type="common">Barrett's horny sponge</name>
    <dbReference type="NCBI Taxonomy" id="519541"/>
    <lineage>
        <taxon>Eukaryota</taxon>
        <taxon>Metazoa</taxon>
        <taxon>Porifera</taxon>
        <taxon>Demospongiae</taxon>
        <taxon>Heteroscleromorpha</taxon>
        <taxon>Tetractinellida</taxon>
        <taxon>Astrophorina</taxon>
        <taxon>Geodiidae</taxon>
        <taxon>Geodia</taxon>
    </lineage>
</organism>
<feature type="transmembrane region" description="Helical" evidence="6">
    <location>
        <begin position="221"/>
        <end position="237"/>
    </location>
</feature>
<gene>
    <name evidence="8" type="ORF">GBAR_LOCUS10063</name>
</gene>
<keyword evidence="4 6" id="KW-0472">Membrane</keyword>
<evidence type="ECO:0000259" key="7">
    <source>
        <dbReference type="Pfam" id="PF24456"/>
    </source>
</evidence>
<dbReference type="InterPro" id="IPR052114">
    <property type="entry name" value="ER_autophagy_membrane_reg"/>
</dbReference>
<accession>A0AA35WJT9</accession>
<protein>
    <submittedName>
        <fullName evidence="8">Reticulophagy regulator 2</fullName>
    </submittedName>
</protein>
<proteinExistence type="predicted"/>